<evidence type="ECO:0000313" key="6">
    <source>
        <dbReference type="EMBL" id="HDS11235.1"/>
    </source>
</evidence>
<dbReference type="InterPro" id="IPR003439">
    <property type="entry name" value="ABC_transporter-like_ATP-bd"/>
</dbReference>
<accession>A0A7C1E4R8</accession>
<sequence>MLAAETVDLWKIYSRGAKRIEALRGVSVKISENTITSLLGRNGAGKTTFIRILGTQLLPTKGEAYVLGYDVVREASLVRKRIAVLPQEAQPLMFPSPLEYVKYVLVMRGMSLSDAEKQSKSALEEMGIPRRYWNRSVWSLSGGYRRRVLLALLFAMNTELVFLDEPSIGLDPIARRSLWNKILSFRKRGITIILTTHYMEEAYILSDYVIVIHEGKVIGYDTPRNLVENLPVKYKVIVLNDCAELSKLKLDADYTVGSSPPYTLYYKQIENALEISRSLNVKDCNIKIEPVNLEDYLIIKTSG</sequence>
<keyword evidence="2" id="KW-0813">Transport</keyword>
<evidence type="ECO:0000256" key="1">
    <source>
        <dbReference type="ARBA" id="ARBA00005417"/>
    </source>
</evidence>
<evidence type="ECO:0000256" key="3">
    <source>
        <dbReference type="ARBA" id="ARBA00022741"/>
    </source>
</evidence>
<dbReference type="InterPro" id="IPR003593">
    <property type="entry name" value="AAA+_ATPase"/>
</dbReference>
<name>A0A7C1E4R8_9CREN</name>
<dbReference type="GO" id="GO:0016887">
    <property type="term" value="F:ATP hydrolysis activity"/>
    <property type="evidence" value="ECO:0007669"/>
    <property type="project" value="InterPro"/>
</dbReference>
<evidence type="ECO:0000256" key="2">
    <source>
        <dbReference type="ARBA" id="ARBA00022448"/>
    </source>
</evidence>
<gene>
    <name evidence="6" type="ORF">ENO04_06480</name>
</gene>
<dbReference type="Gene3D" id="3.40.50.300">
    <property type="entry name" value="P-loop containing nucleotide triphosphate hydrolases"/>
    <property type="match status" value="1"/>
</dbReference>
<keyword evidence="3" id="KW-0547">Nucleotide-binding</keyword>
<dbReference type="PROSITE" id="PS50893">
    <property type="entry name" value="ABC_TRANSPORTER_2"/>
    <property type="match status" value="1"/>
</dbReference>
<dbReference type="SUPFAM" id="SSF52540">
    <property type="entry name" value="P-loop containing nucleoside triphosphate hydrolases"/>
    <property type="match status" value="1"/>
</dbReference>
<keyword evidence="4 6" id="KW-0067">ATP-binding</keyword>
<dbReference type="Pfam" id="PF00005">
    <property type="entry name" value="ABC_tran"/>
    <property type="match status" value="1"/>
</dbReference>
<comment type="caution">
    <text evidence="6">The sequence shown here is derived from an EMBL/GenBank/DDBJ whole genome shotgun (WGS) entry which is preliminary data.</text>
</comment>
<dbReference type="SMART" id="SM00382">
    <property type="entry name" value="AAA"/>
    <property type="match status" value="1"/>
</dbReference>
<protein>
    <submittedName>
        <fullName evidence="6">ABC transporter ATP-binding protein</fullName>
    </submittedName>
</protein>
<dbReference type="PANTHER" id="PTHR42711:SF5">
    <property type="entry name" value="ABC TRANSPORTER ATP-BINDING PROTEIN NATA"/>
    <property type="match status" value="1"/>
</dbReference>
<dbReference type="AlphaFoldDB" id="A0A7C1E4R8"/>
<organism evidence="6">
    <name type="scientific">Fervidicoccus fontis</name>
    <dbReference type="NCBI Taxonomy" id="683846"/>
    <lineage>
        <taxon>Archaea</taxon>
        <taxon>Thermoproteota</taxon>
        <taxon>Thermoprotei</taxon>
        <taxon>Fervidicoccales</taxon>
        <taxon>Fervidicoccaceae</taxon>
        <taxon>Fervidicoccus</taxon>
    </lineage>
</organism>
<comment type="similarity">
    <text evidence="1">Belongs to the ABC transporter superfamily.</text>
</comment>
<dbReference type="InterPro" id="IPR050763">
    <property type="entry name" value="ABC_transporter_ATP-binding"/>
</dbReference>
<dbReference type="PANTHER" id="PTHR42711">
    <property type="entry name" value="ABC TRANSPORTER ATP-BINDING PROTEIN"/>
    <property type="match status" value="1"/>
</dbReference>
<dbReference type="GO" id="GO:0005524">
    <property type="term" value="F:ATP binding"/>
    <property type="evidence" value="ECO:0007669"/>
    <property type="project" value="UniProtKB-KW"/>
</dbReference>
<dbReference type="EMBL" id="DSDY01000191">
    <property type="protein sequence ID" value="HDS11235.1"/>
    <property type="molecule type" value="Genomic_DNA"/>
</dbReference>
<dbReference type="InterPro" id="IPR027417">
    <property type="entry name" value="P-loop_NTPase"/>
</dbReference>
<evidence type="ECO:0000259" key="5">
    <source>
        <dbReference type="PROSITE" id="PS50893"/>
    </source>
</evidence>
<reference evidence="6" key="1">
    <citation type="journal article" date="2020" name="mSystems">
        <title>Genome- and Community-Level Interaction Insights into Carbon Utilization and Element Cycling Functions of Hydrothermarchaeota in Hydrothermal Sediment.</title>
        <authorList>
            <person name="Zhou Z."/>
            <person name="Liu Y."/>
            <person name="Xu W."/>
            <person name="Pan J."/>
            <person name="Luo Z.H."/>
            <person name="Li M."/>
        </authorList>
    </citation>
    <scope>NUCLEOTIDE SEQUENCE [LARGE SCALE GENOMIC DNA]</scope>
    <source>
        <strain evidence="6">SpSt-123</strain>
    </source>
</reference>
<feature type="domain" description="ABC transporter" evidence="5">
    <location>
        <begin position="4"/>
        <end position="239"/>
    </location>
</feature>
<evidence type="ECO:0000256" key="4">
    <source>
        <dbReference type="ARBA" id="ARBA00022840"/>
    </source>
</evidence>
<proteinExistence type="inferred from homology"/>